<dbReference type="EMBL" id="CAJOBH010004305">
    <property type="protein sequence ID" value="CAF3984969.1"/>
    <property type="molecule type" value="Genomic_DNA"/>
</dbReference>
<feature type="non-terminal residue" evidence="1">
    <location>
        <position position="1"/>
    </location>
</feature>
<reference evidence="1" key="1">
    <citation type="submission" date="2021-02" db="EMBL/GenBank/DDBJ databases">
        <authorList>
            <person name="Nowell W R."/>
        </authorList>
    </citation>
    <scope>NUCLEOTIDE SEQUENCE</scope>
</reference>
<evidence type="ECO:0000313" key="1">
    <source>
        <dbReference type="EMBL" id="CAF3984969.1"/>
    </source>
</evidence>
<protein>
    <submittedName>
        <fullName evidence="1">Uncharacterized protein</fullName>
    </submittedName>
</protein>
<sequence>NHLILISQIDLTLNNENKRFPVLSENEYRTLKHKLRVSALHPKIQAVGTTYGGEVLGYECPLFLKADETGKRIFGKASYAYFNVSTYTSNLISLDLLIYVSPNTVSVCSILPILRVCRRIRYLHAIIKHEIPSENNNLNVSIRELFINENDLPISPKLTSFDISIFTTCDTRSIAYILRCMPNLLHFKFLHESREVAWPSAYDLVNGYTWRHLFEMNVPFLFEFYFSYLNFERISKIRFRHGRKFISIFRSKISRMPKIHKTTNITPRTACSFPLFQHINSLVIDIRTICSSSWRKSLSFMNCVQPNDNDDAQQYVAYLSNIVHFPNVTKINFETIVICRYFIYSTVILLDIDLVTNIVERFSSLTDIEVHVVSFKFFASAIDTLLSDLKNLSYLNISYSTPLIFNQPFSRSDIIDKRRQAFGFNIIDEHNVTVSRNEGSIEIRLS</sequence>
<dbReference type="Proteomes" id="UP000681967">
    <property type="component" value="Unassembled WGS sequence"/>
</dbReference>
<gene>
    <name evidence="1" type="ORF">BYL167_LOCUS12819</name>
</gene>
<organism evidence="1 2">
    <name type="scientific">Rotaria magnacalcarata</name>
    <dbReference type="NCBI Taxonomy" id="392030"/>
    <lineage>
        <taxon>Eukaryota</taxon>
        <taxon>Metazoa</taxon>
        <taxon>Spiralia</taxon>
        <taxon>Gnathifera</taxon>
        <taxon>Rotifera</taxon>
        <taxon>Eurotatoria</taxon>
        <taxon>Bdelloidea</taxon>
        <taxon>Philodinida</taxon>
        <taxon>Philodinidae</taxon>
        <taxon>Rotaria</taxon>
    </lineage>
</organism>
<dbReference type="AlphaFoldDB" id="A0A8S2N2J1"/>
<accession>A0A8S2N2J1</accession>
<proteinExistence type="predicted"/>
<comment type="caution">
    <text evidence="1">The sequence shown here is derived from an EMBL/GenBank/DDBJ whole genome shotgun (WGS) entry which is preliminary data.</text>
</comment>
<evidence type="ECO:0000313" key="2">
    <source>
        <dbReference type="Proteomes" id="UP000681967"/>
    </source>
</evidence>
<name>A0A8S2N2J1_9BILA</name>